<reference evidence="2" key="1">
    <citation type="submission" date="2014-11" db="EMBL/GenBank/DDBJ databases">
        <authorList>
            <person name="Amaro Gonzalez C."/>
        </authorList>
    </citation>
    <scope>NUCLEOTIDE SEQUENCE</scope>
</reference>
<dbReference type="EMBL" id="GBXM01082493">
    <property type="protein sequence ID" value="JAH26084.1"/>
    <property type="molecule type" value="Transcribed_RNA"/>
</dbReference>
<proteinExistence type="predicted"/>
<sequence>MNNLPNANCTFSWPMLFLLRAIIYEVSIKLAFLCNFEFAHKLT</sequence>
<reference evidence="2" key="2">
    <citation type="journal article" date="2015" name="Fish Shellfish Immunol.">
        <title>Early steps in the European eel (Anguilla anguilla)-Vibrio vulnificus interaction in the gills: Role of the RtxA13 toxin.</title>
        <authorList>
            <person name="Callol A."/>
            <person name="Pajuelo D."/>
            <person name="Ebbesson L."/>
            <person name="Teles M."/>
            <person name="MacKenzie S."/>
            <person name="Amaro C."/>
        </authorList>
    </citation>
    <scope>NUCLEOTIDE SEQUENCE</scope>
</reference>
<keyword evidence="1" id="KW-0472">Membrane</keyword>
<name>A0A0E9RAF3_ANGAN</name>
<feature type="transmembrane region" description="Helical" evidence="1">
    <location>
        <begin position="12"/>
        <end position="32"/>
    </location>
</feature>
<accession>A0A0E9RAF3</accession>
<keyword evidence="1" id="KW-0812">Transmembrane</keyword>
<dbReference type="AlphaFoldDB" id="A0A0E9RAF3"/>
<evidence type="ECO:0000256" key="1">
    <source>
        <dbReference type="SAM" id="Phobius"/>
    </source>
</evidence>
<evidence type="ECO:0000313" key="2">
    <source>
        <dbReference type="EMBL" id="JAH26084.1"/>
    </source>
</evidence>
<protein>
    <submittedName>
        <fullName evidence="2">Uncharacterized protein</fullName>
    </submittedName>
</protein>
<keyword evidence="1" id="KW-1133">Transmembrane helix</keyword>
<organism evidence="2">
    <name type="scientific">Anguilla anguilla</name>
    <name type="common">European freshwater eel</name>
    <name type="synonym">Muraena anguilla</name>
    <dbReference type="NCBI Taxonomy" id="7936"/>
    <lineage>
        <taxon>Eukaryota</taxon>
        <taxon>Metazoa</taxon>
        <taxon>Chordata</taxon>
        <taxon>Craniata</taxon>
        <taxon>Vertebrata</taxon>
        <taxon>Euteleostomi</taxon>
        <taxon>Actinopterygii</taxon>
        <taxon>Neopterygii</taxon>
        <taxon>Teleostei</taxon>
        <taxon>Anguilliformes</taxon>
        <taxon>Anguillidae</taxon>
        <taxon>Anguilla</taxon>
    </lineage>
</organism>